<protein>
    <recommendedName>
        <fullName evidence="1">non-specific serine/threonine protein kinase</fullName>
        <ecNumber evidence="1">2.7.11.1</ecNumber>
    </recommendedName>
</protein>
<dbReference type="InterPro" id="IPR011009">
    <property type="entry name" value="Kinase-like_dom_sf"/>
</dbReference>
<dbReference type="FunFam" id="1.10.510.10:FF:000021">
    <property type="entry name" value="Serine/threonine protein kinase"/>
    <property type="match status" value="1"/>
</dbReference>
<organism evidence="9 10">
    <name type="scientific">Mangrovicoccus algicola</name>
    <dbReference type="NCBI Taxonomy" id="2771008"/>
    <lineage>
        <taxon>Bacteria</taxon>
        <taxon>Pseudomonadati</taxon>
        <taxon>Pseudomonadota</taxon>
        <taxon>Alphaproteobacteria</taxon>
        <taxon>Rhodobacterales</taxon>
        <taxon>Paracoccaceae</taxon>
        <taxon>Mangrovicoccus</taxon>
    </lineage>
</organism>
<evidence type="ECO:0000256" key="5">
    <source>
        <dbReference type="ARBA" id="ARBA00022777"/>
    </source>
</evidence>
<accession>A0A8J6YYV1</accession>
<dbReference type="Pfam" id="PF26309">
    <property type="entry name" value="DUF8082"/>
    <property type="match status" value="2"/>
</dbReference>
<keyword evidence="3" id="KW-0808">Transferase</keyword>
<feature type="domain" description="Protein kinase" evidence="8">
    <location>
        <begin position="19"/>
        <end position="281"/>
    </location>
</feature>
<reference evidence="9" key="1">
    <citation type="submission" date="2020-09" db="EMBL/GenBank/DDBJ databases">
        <title>A novel bacterium of genus Mangrovicoccus, isolated from South China Sea.</title>
        <authorList>
            <person name="Huang H."/>
            <person name="Mo K."/>
            <person name="Hu Y."/>
        </authorList>
    </citation>
    <scope>NUCLEOTIDE SEQUENCE</scope>
    <source>
        <strain evidence="9">HB182678</strain>
    </source>
</reference>
<dbReference type="Pfam" id="PF00069">
    <property type="entry name" value="Pkinase"/>
    <property type="match status" value="1"/>
</dbReference>
<evidence type="ECO:0000313" key="10">
    <source>
        <dbReference type="Proteomes" id="UP000609121"/>
    </source>
</evidence>
<dbReference type="CDD" id="cd14014">
    <property type="entry name" value="STKc_PknB_like"/>
    <property type="match status" value="1"/>
</dbReference>
<dbReference type="PANTHER" id="PTHR43289">
    <property type="entry name" value="MITOGEN-ACTIVATED PROTEIN KINASE KINASE KINASE 20-RELATED"/>
    <property type="match status" value="1"/>
</dbReference>
<evidence type="ECO:0000256" key="7">
    <source>
        <dbReference type="PROSITE-ProRule" id="PRU10141"/>
    </source>
</evidence>
<dbReference type="SMART" id="SM00220">
    <property type="entry name" value="S_TKc"/>
    <property type="match status" value="1"/>
</dbReference>
<evidence type="ECO:0000256" key="1">
    <source>
        <dbReference type="ARBA" id="ARBA00012513"/>
    </source>
</evidence>
<name>A0A8J6YYV1_9RHOB</name>
<feature type="binding site" evidence="7">
    <location>
        <position position="48"/>
    </location>
    <ligand>
        <name>ATP</name>
        <dbReference type="ChEBI" id="CHEBI:30616"/>
    </ligand>
</feature>
<keyword evidence="2 9" id="KW-0723">Serine/threonine-protein kinase</keyword>
<dbReference type="RefSeq" id="WP_193182309.1">
    <property type="nucleotide sequence ID" value="NZ_JACVXA010000026.1"/>
</dbReference>
<dbReference type="InterPro" id="IPR008271">
    <property type="entry name" value="Ser/Thr_kinase_AS"/>
</dbReference>
<proteinExistence type="predicted"/>
<dbReference type="PROSITE" id="PS50011">
    <property type="entry name" value="PROTEIN_KINASE_DOM"/>
    <property type="match status" value="1"/>
</dbReference>
<evidence type="ECO:0000256" key="4">
    <source>
        <dbReference type="ARBA" id="ARBA00022741"/>
    </source>
</evidence>
<dbReference type="PANTHER" id="PTHR43289:SF6">
    <property type="entry name" value="SERINE_THREONINE-PROTEIN KINASE NEKL-3"/>
    <property type="match status" value="1"/>
</dbReference>
<dbReference type="Gene3D" id="1.10.510.10">
    <property type="entry name" value="Transferase(Phosphotransferase) domain 1"/>
    <property type="match status" value="1"/>
</dbReference>
<evidence type="ECO:0000256" key="6">
    <source>
        <dbReference type="ARBA" id="ARBA00022840"/>
    </source>
</evidence>
<dbReference type="SUPFAM" id="SSF56112">
    <property type="entry name" value="Protein kinase-like (PK-like)"/>
    <property type="match status" value="1"/>
</dbReference>
<dbReference type="InterPro" id="IPR000719">
    <property type="entry name" value="Prot_kinase_dom"/>
</dbReference>
<dbReference type="EMBL" id="JACVXA010000026">
    <property type="protein sequence ID" value="MBE3638571.1"/>
    <property type="molecule type" value="Genomic_DNA"/>
</dbReference>
<dbReference type="Gene3D" id="3.30.200.20">
    <property type="entry name" value="Phosphorylase Kinase, domain 1"/>
    <property type="match status" value="1"/>
</dbReference>
<sequence length="448" mass="46824">MADETRIDPAPARRRIGKYRVEGLLGEGAMGVVYAGRDPDIDRPVAIKSIHRHLVSGRAAEREDWLARFTREARAAGRCLHPNLVTVFDFLVEDGLPYLVMERLRPATLLDRMAAGPVGLAEIHAILGQVLAGLGAIHAAGVIHRDLKPANVMLAADGTVKLTDFGIARLAATEATGAGLIGTPAYMAPEQMTGGPVDARADIYAAGVLLYELICGRKPFAGAGVMELIQAVQAGGPPPPAQIVADLPPGLDALVLRALARDPQARFADAGDMRAALAALLPAADASGLTAIAPRAGAVSGGLSATMLERISPRTLGRLERQLTSSIGPIGGVLARRAAARAASAEEMVDDLLREIPDPAEQAAARRAIEAALEDDRQAGARGTVAQDRADRLAALLTPLLGPIAPVLVRRAVASGRDEESLLQQLAGHVADPEERARFLRQARAGGG</sequence>
<dbReference type="AlphaFoldDB" id="A0A8J6YYV1"/>
<dbReference type="EC" id="2.7.11.1" evidence="1"/>
<keyword evidence="10" id="KW-1185">Reference proteome</keyword>
<dbReference type="PROSITE" id="PS00107">
    <property type="entry name" value="PROTEIN_KINASE_ATP"/>
    <property type="match status" value="1"/>
</dbReference>
<dbReference type="Proteomes" id="UP000609121">
    <property type="component" value="Unassembled WGS sequence"/>
</dbReference>
<dbReference type="InterPro" id="IPR058395">
    <property type="entry name" value="DUF8082"/>
</dbReference>
<evidence type="ECO:0000259" key="8">
    <source>
        <dbReference type="PROSITE" id="PS50011"/>
    </source>
</evidence>
<keyword evidence="6 7" id="KW-0067">ATP-binding</keyword>
<dbReference type="PROSITE" id="PS00108">
    <property type="entry name" value="PROTEIN_KINASE_ST"/>
    <property type="match status" value="1"/>
</dbReference>
<evidence type="ECO:0000256" key="3">
    <source>
        <dbReference type="ARBA" id="ARBA00022679"/>
    </source>
</evidence>
<evidence type="ECO:0000256" key="2">
    <source>
        <dbReference type="ARBA" id="ARBA00022527"/>
    </source>
</evidence>
<gene>
    <name evidence="9" type="ORF">ICN82_10180</name>
</gene>
<comment type="caution">
    <text evidence="9">The sequence shown here is derived from an EMBL/GenBank/DDBJ whole genome shotgun (WGS) entry which is preliminary data.</text>
</comment>
<dbReference type="GO" id="GO:0004674">
    <property type="term" value="F:protein serine/threonine kinase activity"/>
    <property type="evidence" value="ECO:0007669"/>
    <property type="project" value="UniProtKB-KW"/>
</dbReference>
<evidence type="ECO:0000313" key="9">
    <source>
        <dbReference type="EMBL" id="MBE3638571.1"/>
    </source>
</evidence>
<keyword evidence="5 9" id="KW-0418">Kinase</keyword>
<dbReference type="InterPro" id="IPR017441">
    <property type="entry name" value="Protein_kinase_ATP_BS"/>
</dbReference>
<dbReference type="GO" id="GO:0005524">
    <property type="term" value="F:ATP binding"/>
    <property type="evidence" value="ECO:0007669"/>
    <property type="project" value="UniProtKB-UniRule"/>
</dbReference>
<keyword evidence="4 7" id="KW-0547">Nucleotide-binding</keyword>